<dbReference type="PRINTS" id="PR00080">
    <property type="entry name" value="SDRFAMILY"/>
</dbReference>
<dbReference type="Gene3D" id="3.40.50.720">
    <property type="entry name" value="NAD(P)-binding Rossmann-like Domain"/>
    <property type="match status" value="1"/>
</dbReference>
<dbReference type="GO" id="GO:0008206">
    <property type="term" value="P:bile acid metabolic process"/>
    <property type="evidence" value="ECO:0007669"/>
    <property type="project" value="UniProtKB-ARBA"/>
</dbReference>
<dbReference type="FunFam" id="3.40.50.720:FF:000084">
    <property type="entry name" value="Short-chain dehydrogenase reductase"/>
    <property type="match status" value="1"/>
</dbReference>
<dbReference type="PRINTS" id="PR00081">
    <property type="entry name" value="GDHRDH"/>
</dbReference>
<evidence type="ECO:0000256" key="2">
    <source>
        <dbReference type="ARBA" id="ARBA00023002"/>
    </source>
</evidence>
<dbReference type="PROSITE" id="PS00061">
    <property type="entry name" value="ADH_SHORT"/>
    <property type="match status" value="1"/>
</dbReference>
<evidence type="ECO:0000313" key="3">
    <source>
        <dbReference type="EMBL" id="MBO1265416.1"/>
    </source>
</evidence>
<keyword evidence="4" id="KW-1185">Reference proteome</keyword>
<gene>
    <name evidence="3" type="ORF">J3A84_10275</name>
</gene>
<dbReference type="SUPFAM" id="SSF51735">
    <property type="entry name" value="NAD(P)-binding Rossmann-fold domains"/>
    <property type="match status" value="1"/>
</dbReference>
<organism evidence="3 4">
    <name type="scientific">Proteiniclasticum aestuarii</name>
    <dbReference type="NCBI Taxonomy" id="2817862"/>
    <lineage>
        <taxon>Bacteria</taxon>
        <taxon>Bacillati</taxon>
        <taxon>Bacillota</taxon>
        <taxon>Clostridia</taxon>
        <taxon>Eubacteriales</taxon>
        <taxon>Clostridiaceae</taxon>
        <taxon>Proteiniclasticum</taxon>
    </lineage>
</organism>
<protein>
    <submittedName>
        <fullName evidence="3">SDR family oxidoreductase</fullName>
    </submittedName>
</protein>
<dbReference type="PANTHER" id="PTHR43639">
    <property type="entry name" value="OXIDOREDUCTASE, SHORT-CHAIN DEHYDROGENASE/REDUCTASE FAMILY (AFU_ORTHOLOGUE AFUA_5G02870)"/>
    <property type="match status" value="1"/>
</dbReference>
<dbReference type="InterPro" id="IPR002347">
    <property type="entry name" value="SDR_fam"/>
</dbReference>
<comment type="caution">
    <text evidence="3">The sequence shown here is derived from an EMBL/GenBank/DDBJ whole genome shotgun (WGS) entry which is preliminary data.</text>
</comment>
<dbReference type="InterPro" id="IPR020904">
    <property type="entry name" value="Sc_DH/Rdtase_CS"/>
</dbReference>
<dbReference type="AlphaFoldDB" id="A0A939H952"/>
<dbReference type="EMBL" id="JAFNJU010000007">
    <property type="protein sequence ID" value="MBO1265416.1"/>
    <property type="molecule type" value="Genomic_DNA"/>
</dbReference>
<dbReference type="InterPro" id="IPR036291">
    <property type="entry name" value="NAD(P)-bd_dom_sf"/>
</dbReference>
<dbReference type="GO" id="GO:0016491">
    <property type="term" value="F:oxidoreductase activity"/>
    <property type="evidence" value="ECO:0007669"/>
    <property type="project" value="UniProtKB-KW"/>
</dbReference>
<sequence length="260" mass="28878">MIEVRSLFENKVCIITGAANGIGKAIAKSFHKEGASIAFIDKDKDNGYVLLDEIDDEKSRHYFYHGNVGKEEDLRDFTDVVIKRYGKVDYLVNNACYSNKGLLSGCTFEEFNEVLRVGVTAPYYLAMLLKDHFHEGASIVNISSTRANMSQKDTESYSAAKGGISSLTHAMAMSLSGTARVNSISPGWIDTTNAENFSESDRLQHPSQRVGIPEDIARVVLFLCDQKSDFINGENITVDGGMSKKMIYDGDENWHYAEDK</sequence>
<keyword evidence="2" id="KW-0560">Oxidoreductase</keyword>
<proteinExistence type="inferred from homology"/>
<reference evidence="3" key="1">
    <citation type="submission" date="2021-03" db="EMBL/GenBank/DDBJ databases">
        <title>Proteiniclasticum marinus sp. nov., isolated from tidal flat sediment.</title>
        <authorList>
            <person name="Namirimu T."/>
            <person name="Yang J.-A."/>
            <person name="Yang S.-H."/>
            <person name="Kim Y.-J."/>
            <person name="Kwon K.K."/>
        </authorList>
    </citation>
    <scope>NUCLEOTIDE SEQUENCE</scope>
    <source>
        <strain evidence="3">SCR006</strain>
    </source>
</reference>
<dbReference type="Proteomes" id="UP000664218">
    <property type="component" value="Unassembled WGS sequence"/>
</dbReference>
<evidence type="ECO:0000313" key="4">
    <source>
        <dbReference type="Proteomes" id="UP000664218"/>
    </source>
</evidence>
<dbReference type="PANTHER" id="PTHR43639:SF1">
    <property type="entry name" value="SHORT-CHAIN DEHYDROGENASE_REDUCTASE FAMILY PROTEIN"/>
    <property type="match status" value="1"/>
</dbReference>
<accession>A0A939H952</accession>
<name>A0A939H952_9CLOT</name>
<dbReference type="Pfam" id="PF13561">
    <property type="entry name" value="adh_short_C2"/>
    <property type="match status" value="1"/>
</dbReference>
<evidence type="ECO:0000256" key="1">
    <source>
        <dbReference type="ARBA" id="ARBA00006484"/>
    </source>
</evidence>
<comment type="similarity">
    <text evidence="1">Belongs to the short-chain dehydrogenases/reductases (SDR) family.</text>
</comment>